<keyword evidence="1 4" id="KW-0560">Oxidoreductase</keyword>
<proteinExistence type="inferred from homology"/>
<dbReference type="PANTHER" id="PTHR43774">
    <property type="entry name" value="PEPTIDE METHIONINE SULFOXIDE REDUCTASE"/>
    <property type="match status" value="1"/>
</dbReference>
<evidence type="ECO:0000313" key="7">
    <source>
        <dbReference type="Proteomes" id="UP001596978"/>
    </source>
</evidence>
<evidence type="ECO:0000256" key="3">
    <source>
        <dbReference type="ARBA" id="ARBA00048782"/>
    </source>
</evidence>
<comment type="caution">
    <text evidence="6">The sequence shown here is derived from an EMBL/GenBank/DDBJ whole genome shotgun (WGS) entry which is preliminary data.</text>
</comment>
<evidence type="ECO:0000256" key="4">
    <source>
        <dbReference type="HAMAP-Rule" id="MF_01401"/>
    </source>
</evidence>
<dbReference type="NCBIfam" id="TIGR00401">
    <property type="entry name" value="msrA"/>
    <property type="match status" value="1"/>
</dbReference>
<feature type="active site" evidence="4">
    <location>
        <position position="15"/>
    </location>
</feature>
<dbReference type="EC" id="1.8.4.11" evidence="4"/>
<protein>
    <recommendedName>
        <fullName evidence="4">Peptide methionine sulfoxide reductase MsrA</fullName>
        <shortName evidence="4">Protein-methionine-S-oxide reductase</shortName>
        <ecNumber evidence="4">1.8.4.11</ecNumber>
    </recommendedName>
    <alternativeName>
        <fullName evidence="4">Peptide-methionine (S)-S-oxide reductase</fullName>
        <shortName evidence="4">Peptide Met(O) reductase</shortName>
    </alternativeName>
</protein>
<reference evidence="7" key="1">
    <citation type="journal article" date="2019" name="Int. J. Syst. Evol. Microbiol.">
        <title>The Global Catalogue of Microorganisms (GCM) 10K type strain sequencing project: providing services to taxonomists for standard genome sequencing and annotation.</title>
        <authorList>
            <consortium name="The Broad Institute Genomics Platform"/>
            <consortium name="The Broad Institute Genome Sequencing Center for Infectious Disease"/>
            <person name="Wu L."/>
            <person name="Ma J."/>
        </authorList>
    </citation>
    <scope>NUCLEOTIDE SEQUENCE [LARGE SCALE GENOMIC DNA]</scope>
    <source>
        <strain evidence="7">CCUG 62952</strain>
    </source>
</reference>
<evidence type="ECO:0000313" key="6">
    <source>
        <dbReference type="EMBL" id="MFD0861663.1"/>
    </source>
</evidence>
<gene>
    <name evidence="4 6" type="primary">msrA</name>
    <name evidence="6" type="ORF">ACFQ1M_05560</name>
</gene>
<dbReference type="InterPro" id="IPR036509">
    <property type="entry name" value="Met_Sox_Rdtase_MsrA_sf"/>
</dbReference>
<comment type="similarity">
    <text evidence="4">Belongs to the MsrA Met sulfoxide reductase family.</text>
</comment>
<dbReference type="RefSeq" id="WP_386405100.1">
    <property type="nucleotide sequence ID" value="NZ_JBHTJH010000004.1"/>
</dbReference>
<name>A0ABW3CYF4_9FLAO</name>
<evidence type="ECO:0000256" key="2">
    <source>
        <dbReference type="ARBA" id="ARBA00047806"/>
    </source>
</evidence>
<comment type="catalytic activity">
    <reaction evidence="3 4">
        <text>[thioredoxin]-disulfide + L-methionine + H2O = L-methionine (S)-S-oxide + [thioredoxin]-dithiol</text>
        <dbReference type="Rhea" id="RHEA:19993"/>
        <dbReference type="Rhea" id="RHEA-COMP:10698"/>
        <dbReference type="Rhea" id="RHEA-COMP:10700"/>
        <dbReference type="ChEBI" id="CHEBI:15377"/>
        <dbReference type="ChEBI" id="CHEBI:29950"/>
        <dbReference type="ChEBI" id="CHEBI:50058"/>
        <dbReference type="ChEBI" id="CHEBI:57844"/>
        <dbReference type="ChEBI" id="CHEBI:58772"/>
        <dbReference type="EC" id="1.8.4.11"/>
    </reaction>
</comment>
<keyword evidence="7" id="KW-1185">Reference proteome</keyword>
<dbReference type="GO" id="GO:0008113">
    <property type="term" value="F:peptide-methionine (S)-S-oxide reductase activity"/>
    <property type="evidence" value="ECO:0007669"/>
    <property type="project" value="UniProtKB-EC"/>
</dbReference>
<dbReference type="Gene3D" id="3.30.1060.10">
    <property type="entry name" value="Peptide methionine sulphoxide reductase MsrA"/>
    <property type="match status" value="1"/>
</dbReference>
<dbReference type="EMBL" id="JBHTJH010000004">
    <property type="protein sequence ID" value="MFD0861663.1"/>
    <property type="molecule type" value="Genomic_DNA"/>
</dbReference>
<feature type="domain" description="Peptide methionine sulphoxide reductase MsrA" evidence="5">
    <location>
        <begin position="9"/>
        <end position="161"/>
    </location>
</feature>
<comment type="function">
    <text evidence="4">Has an important function as a repair enzyme for proteins that have been inactivated by oxidation. Catalyzes the reversible oxidation-reduction of methionine sulfoxide in proteins to methionine.</text>
</comment>
<evidence type="ECO:0000256" key="1">
    <source>
        <dbReference type="ARBA" id="ARBA00023002"/>
    </source>
</evidence>
<accession>A0ABW3CYF4</accession>
<dbReference type="Pfam" id="PF01625">
    <property type="entry name" value="PMSR"/>
    <property type="match status" value="1"/>
</dbReference>
<dbReference type="Proteomes" id="UP001596978">
    <property type="component" value="Unassembled WGS sequence"/>
</dbReference>
<dbReference type="HAMAP" id="MF_01401">
    <property type="entry name" value="MsrA"/>
    <property type="match status" value="1"/>
</dbReference>
<sequence>MSIKNIEIATFAGGCFWCTEAVFDRINGVEKVVSGYTGGTIKNPAYREICTGKTGHAEGVQITFDRDIITYEELLEIFFATHDPTTLNRQGNDKGTQYRSAIFYANEDQKKKAEDFIAYLERRAIFENPIVTEVAELETFYEAEDYHQNYYEIHNQQPYCQVIINPKLQKLKRNYQHKLKKQRLANAV</sequence>
<dbReference type="InterPro" id="IPR002569">
    <property type="entry name" value="Met_Sox_Rdtase_MsrA_dom"/>
</dbReference>
<dbReference type="PANTHER" id="PTHR43774:SF1">
    <property type="entry name" value="PEPTIDE METHIONINE SULFOXIDE REDUCTASE MSRA 2"/>
    <property type="match status" value="1"/>
</dbReference>
<dbReference type="SUPFAM" id="SSF55068">
    <property type="entry name" value="Peptide methionine sulfoxide reductase"/>
    <property type="match status" value="1"/>
</dbReference>
<comment type="catalytic activity">
    <reaction evidence="2 4">
        <text>L-methionyl-[protein] + [thioredoxin]-disulfide + H2O = L-methionyl-(S)-S-oxide-[protein] + [thioredoxin]-dithiol</text>
        <dbReference type="Rhea" id="RHEA:14217"/>
        <dbReference type="Rhea" id="RHEA-COMP:10698"/>
        <dbReference type="Rhea" id="RHEA-COMP:10700"/>
        <dbReference type="Rhea" id="RHEA-COMP:12313"/>
        <dbReference type="Rhea" id="RHEA-COMP:12315"/>
        <dbReference type="ChEBI" id="CHEBI:15377"/>
        <dbReference type="ChEBI" id="CHEBI:16044"/>
        <dbReference type="ChEBI" id="CHEBI:29950"/>
        <dbReference type="ChEBI" id="CHEBI:44120"/>
        <dbReference type="ChEBI" id="CHEBI:50058"/>
        <dbReference type="EC" id="1.8.4.11"/>
    </reaction>
</comment>
<evidence type="ECO:0000259" key="5">
    <source>
        <dbReference type="Pfam" id="PF01625"/>
    </source>
</evidence>
<organism evidence="6 7">
    <name type="scientific">Sungkyunkwania multivorans</name>
    <dbReference type="NCBI Taxonomy" id="1173618"/>
    <lineage>
        <taxon>Bacteria</taxon>
        <taxon>Pseudomonadati</taxon>
        <taxon>Bacteroidota</taxon>
        <taxon>Flavobacteriia</taxon>
        <taxon>Flavobacteriales</taxon>
        <taxon>Flavobacteriaceae</taxon>
        <taxon>Sungkyunkwania</taxon>
    </lineage>
</organism>